<dbReference type="Proteomes" id="UP001151532">
    <property type="component" value="Chromosome 19"/>
</dbReference>
<evidence type="ECO:0000313" key="1">
    <source>
        <dbReference type="EMBL" id="KAJ6744505.1"/>
    </source>
</evidence>
<comment type="caution">
    <text evidence="1">The sequence shown here is derived from an EMBL/GenBank/DDBJ whole genome shotgun (WGS) entry which is preliminary data.</text>
</comment>
<accession>A0A9Q0VBD2</accession>
<gene>
    <name evidence="1" type="ORF">OIU79_030775</name>
</gene>
<keyword evidence="2" id="KW-1185">Reference proteome</keyword>
<dbReference type="EMBL" id="JAPFFK010000009">
    <property type="protein sequence ID" value="KAJ6744505.1"/>
    <property type="molecule type" value="Genomic_DNA"/>
</dbReference>
<dbReference type="AlphaFoldDB" id="A0A9Q0VBD2"/>
<reference evidence="1" key="2">
    <citation type="journal article" date="2023" name="Int. J. Mol. Sci.">
        <title>De Novo Assembly and Annotation of 11 Diverse Shrub Willow (Salix) Genomes Reveals Novel Gene Organization in Sex-Linked Regions.</title>
        <authorList>
            <person name="Hyden B."/>
            <person name="Feng K."/>
            <person name="Yates T.B."/>
            <person name="Jawdy S."/>
            <person name="Cereghino C."/>
            <person name="Smart L.B."/>
            <person name="Muchero W."/>
        </authorList>
    </citation>
    <scope>NUCLEOTIDE SEQUENCE</scope>
    <source>
        <tissue evidence="1">Shoot tip</tissue>
    </source>
</reference>
<evidence type="ECO:0000313" key="2">
    <source>
        <dbReference type="Proteomes" id="UP001151532"/>
    </source>
</evidence>
<proteinExistence type="predicted"/>
<protein>
    <submittedName>
        <fullName evidence="1">Uncharacterized protein</fullName>
    </submittedName>
</protein>
<organism evidence="1 2">
    <name type="scientific">Salix purpurea</name>
    <name type="common">Purple osier willow</name>
    <dbReference type="NCBI Taxonomy" id="77065"/>
    <lineage>
        <taxon>Eukaryota</taxon>
        <taxon>Viridiplantae</taxon>
        <taxon>Streptophyta</taxon>
        <taxon>Embryophyta</taxon>
        <taxon>Tracheophyta</taxon>
        <taxon>Spermatophyta</taxon>
        <taxon>Magnoliopsida</taxon>
        <taxon>eudicotyledons</taxon>
        <taxon>Gunneridae</taxon>
        <taxon>Pentapetalae</taxon>
        <taxon>rosids</taxon>
        <taxon>fabids</taxon>
        <taxon>Malpighiales</taxon>
        <taxon>Salicaceae</taxon>
        <taxon>Saliceae</taxon>
        <taxon>Salix</taxon>
    </lineage>
</organism>
<sequence length="110" mass="12706">MQLFEATQVVGLYCPLSWGRYVSLSEMEMEEYCGHEELELYVNLGSEDINVKQYGIHVIVDLDSLKAIEWDPDIDSDNAMPLPLGHVLYHPLYGSISFTTIERWREILLL</sequence>
<reference evidence="1" key="1">
    <citation type="submission" date="2022-11" db="EMBL/GenBank/DDBJ databases">
        <authorList>
            <person name="Hyden B.L."/>
            <person name="Feng K."/>
            <person name="Yates T."/>
            <person name="Jawdy S."/>
            <person name="Smart L.B."/>
            <person name="Muchero W."/>
        </authorList>
    </citation>
    <scope>NUCLEOTIDE SEQUENCE</scope>
    <source>
        <tissue evidence="1">Shoot tip</tissue>
    </source>
</reference>
<name>A0A9Q0VBD2_SALPP</name>
<dbReference type="OrthoDB" id="10634335at2759"/>